<organism evidence="10 11">
    <name type="scientific">Alloacidobacterium dinghuense</name>
    <dbReference type="NCBI Taxonomy" id="2763107"/>
    <lineage>
        <taxon>Bacteria</taxon>
        <taxon>Pseudomonadati</taxon>
        <taxon>Acidobacteriota</taxon>
        <taxon>Terriglobia</taxon>
        <taxon>Terriglobales</taxon>
        <taxon>Acidobacteriaceae</taxon>
        <taxon>Alloacidobacterium</taxon>
    </lineage>
</organism>
<dbReference type="GO" id="GO:0022857">
    <property type="term" value="F:transmembrane transporter activity"/>
    <property type="evidence" value="ECO:0007669"/>
    <property type="project" value="TreeGrafter"/>
</dbReference>
<evidence type="ECO:0000256" key="3">
    <source>
        <dbReference type="ARBA" id="ARBA00022692"/>
    </source>
</evidence>
<evidence type="ECO:0000256" key="6">
    <source>
        <dbReference type="ARBA" id="ARBA00038076"/>
    </source>
</evidence>
<evidence type="ECO:0000256" key="7">
    <source>
        <dbReference type="SAM" id="Phobius"/>
    </source>
</evidence>
<gene>
    <name evidence="10" type="ORF">H7849_14445</name>
</gene>
<name>A0A7G8BCU7_9BACT</name>
<dbReference type="NCBIfam" id="TIGR03434">
    <property type="entry name" value="ADOP"/>
    <property type="match status" value="1"/>
</dbReference>
<feature type="transmembrane region" description="Helical" evidence="7">
    <location>
        <begin position="422"/>
        <end position="446"/>
    </location>
</feature>
<keyword evidence="5 7" id="KW-0472">Membrane</keyword>
<dbReference type="Pfam" id="PF12704">
    <property type="entry name" value="MacB_PCD"/>
    <property type="match status" value="2"/>
</dbReference>
<evidence type="ECO:0000256" key="4">
    <source>
        <dbReference type="ARBA" id="ARBA00022989"/>
    </source>
</evidence>
<feature type="domain" description="MacB-like periplasmic core" evidence="9">
    <location>
        <begin position="507"/>
        <end position="663"/>
    </location>
</feature>
<feature type="transmembrane region" description="Helical" evidence="7">
    <location>
        <begin position="749"/>
        <end position="776"/>
    </location>
</feature>
<evidence type="ECO:0000256" key="2">
    <source>
        <dbReference type="ARBA" id="ARBA00022475"/>
    </source>
</evidence>
<evidence type="ECO:0000259" key="8">
    <source>
        <dbReference type="Pfam" id="PF02687"/>
    </source>
</evidence>
<dbReference type="InterPro" id="IPR025857">
    <property type="entry name" value="MacB_PCD"/>
</dbReference>
<dbReference type="InterPro" id="IPR003838">
    <property type="entry name" value="ABC3_permease_C"/>
</dbReference>
<dbReference type="InterPro" id="IPR017800">
    <property type="entry name" value="ADOP"/>
</dbReference>
<comment type="subcellular location">
    <subcellularLocation>
        <location evidence="1">Cell membrane</location>
        <topology evidence="1">Multi-pass membrane protein</topology>
    </subcellularLocation>
</comment>
<evidence type="ECO:0000313" key="10">
    <source>
        <dbReference type="EMBL" id="QNI30367.1"/>
    </source>
</evidence>
<feature type="transmembrane region" description="Helical" evidence="7">
    <location>
        <begin position="788"/>
        <end position="808"/>
    </location>
</feature>
<keyword evidence="3 7" id="KW-0812">Transmembrane</keyword>
<dbReference type="EMBL" id="CP060394">
    <property type="protein sequence ID" value="QNI30367.1"/>
    <property type="molecule type" value="Genomic_DNA"/>
</dbReference>
<dbReference type="Pfam" id="PF02687">
    <property type="entry name" value="FtsX"/>
    <property type="match status" value="2"/>
</dbReference>
<dbReference type="RefSeq" id="WP_186740221.1">
    <property type="nucleotide sequence ID" value="NZ_CP060394.1"/>
</dbReference>
<feature type="transmembrane region" description="Helical" evidence="7">
    <location>
        <begin position="334"/>
        <end position="356"/>
    </location>
</feature>
<evidence type="ECO:0000256" key="1">
    <source>
        <dbReference type="ARBA" id="ARBA00004651"/>
    </source>
</evidence>
<evidence type="ECO:0000313" key="11">
    <source>
        <dbReference type="Proteomes" id="UP000515312"/>
    </source>
</evidence>
<keyword evidence="2" id="KW-1003">Cell membrane</keyword>
<dbReference type="InterPro" id="IPR050250">
    <property type="entry name" value="Macrolide_Exporter_MacB"/>
</dbReference>
<dbReference type="PANTHER" id="PTHR30572:SF4">
    <property type="entry name" value="ABC TRANSPORTER PERMEASE YTRF"/>
    <property type="match status" value="1"/>
</dbReference>
<proteinExistence type="inferred from homology"/>
<reference evidence="10 11" key="1">
    <citation type="submission" date="2020-08" db="EMBL/GenBank/DDBJ databases">
        <title>Edaphobacter telluris sp. nov. and Acidobacterium dinghuensis sp. nov., two acidobacteria isolated from forest soil.</title>
        <authorList>
            <person name="Fu J."/>
            <person name="Qiu L."/>
        </authorList>
    </citation>
    <scope>NUCLEOTIDE SEQUENCE [LARGE SCALE GENOMIC DNA]</scope>
    <source>
        <strain evidence="10">4Y35</strain>
    </source>
</reference>
<feature type="transmembrane region" description="Helical" evidence="7">
    <location>
        <begin position="21"/>
        <end position="43"/>
    </location>
</feature>
<dbReference type="AlphaFoldDB" id="A0A7G8BCU7"/>
<evidence type="ECO:0000256" key="5">
    <source>
        <dbReference type="ARBA" id="ARBA00023136"/>
    </source>
</evidence>
<dbReference type="Proteomes" id="UP000515312">
    <property type="component" value="Chromosome"/>
</dbReference>
<feature type="domain" description="MacB-like periplasmic core" evidence="9">
    <location>
        <begin position="25"/>
        <end position="241"/>
    </location>
</feature>
<feature type="transmembrane region" description="Helical" evidence="7">
    <location>
        <begin position="282"/>
        <end position="303"/>
    </location>
</feature>
<evidence type="ECO:0000259" key="9">
    <source>
        <dbReference type="Pfam" id="PF12704"/>
    </source>
</evidence>
<dbReference type="PANTHER" id="PTHR30572">
    <property type="entry name" value="MEMBRANE COMPONENT OF TRANSPORTER-RELATED"/>
    <property type="match status" value="1"/>
</dbReference>
<keyword evidence="11" id="KW-1185">Reference proteome</keyword>
<dbReference type="GO" id="GO:0005886">
    <property type="term" value="C:plasma membrane"/>
    <property type="evidence" value="ECO:0007669"/>
    <property type="project" value="UniProtKB-SubCell"/>
</dbReference>
<dbReference type="KEGG" id="adin:H7849_14445"/>
<keyword evidence="4 7" id="KW-1133">Transmembrane helix</keyword>
<accession>A0A7G8BCU7</accession>
<comment type="similarity">
    <text evidence="6">Belongs to the ABC-4 integral membrane protein family.</text>
</comment>
<feature type="transmembrane region" description="Helical" evidence="7">
    <location>
        <begin position="376"/>
        <end position="401"/>
    </location>
</feature>
<sequence>MYAILQNFRLALRQLRKGPGFAVTVVLTLALGIGATTAIFSLVEGILLRPLPFKDADQLVLLGDHLATGYNTPGVTAREIETYVGATHAFSSMGAYTSGGYEVSGSATPERVSAARLNASVFSTLGVHPVLGRVFTGQEEDAHQPLVVLSYALWLNRYHRDRNILGGSIVLDRRLYTIIGVMPRGFEFPLQPGHLDQVQLWVPLSLTPDELADQSLGFWGYHLVGRLKDGVTIPQAVQDTDRVAQQIMRNFPASLSAIHITGDVKLVRELLIADVRPLLRTLFLAVAVVLLIACANVAGLLLVRAIRRRREYAVRLALGARSSTILGESVSEGLLLSISGGLLGLVFAAGVIRTALHLLPESMPRVDSVTIDAGVIVFALVTALATGVLCSLAPAFAALQTNLTESLKEGVRSGTGTSSHSWLRSALVVSEIAIALVLLTVAGAFLRSFQKMRAVDPGFRPDHVLVGSFTLPLNHYPTEASVDVFRHSVIDQFSGKPGVIAAGIADSLPASGVSRGSAYTVEGVPISRWKLQFASLATVYGDYFRTMRIPLLEGRYFTLNDNADAPPVVIMNQSMAKHCWPGQEAIGKRIHVGNPKRTYPWATVVGIVADTKIGSLDEPSADQWYAPMQQPAILNGPEATGTLTDPSTGYITLRSALPPEQMRQTLLSAVSGIDPLLALQQVQPMDDVISNVEAPRRFNTTLITAFATGALLLSITGIYAVVAFSVSLRTQEIAIRMVLGAQRTRIARLVLISGAKMALIGCGIGLVCSLAISRMISSFLFGVSATDPLVYFAAVVIMMLMALVASALPAKRAASAEPIDALRSI</sequence>
<feature type="domain" description="ABC3 transporter permease C-terminal" evidence="8">
    <location>
        <begin position="284"/>
        <end position="402"/>
    </location>
</feature>
<feature type="domain" description="ABC3 transporter permease C-terminal" evidence="8">
    <location>
        <begin position="705"/>
        <end position="818"/>
    </location>
</feature>
<feature type="transmembrane region" description="Helical" evidence="7">
    <location>
        <begin position="702"/>
        <end position="728"/>
    </location>
</feature>
<protein>
    <submittedName>
        <fullName evidence="10">ABC transporter permease</fullName>
    </submittedName>
</protein>